<dbReference type="RefSeq" id="WP_343129067.1">
    <property type="nucleotide sequence ID" value="NZ_JBCITK010000001.1"/>
</dbReference>
<dbReference type="SMART" id="SM01005">
    <property type="entry name" value="Ala_racemase_C"/>
    <property type="match status" value="1"/>
</dbReference>
<evidence type="ECO:0000256" key="1">
    <source>
        <dbReference type="ARBA" id="ARBA00001933"/>
    </source>
</evidence>
<dbReference type="Gene3D" id="3.20.20.10">
    <property type="entry name" value="Alanine racemase"/>
    <property type="match status" value="1"/>
</dbReference>
<evidence type="ECO:0000259" key="5">
    <source>
        <dbReference type="SMART" id="SM01005"/>
    </source>
</evidence>
<sequence>MSQSRAWMEVNLDYLQHNVEMIRSTISKKTNIMAVVKADAYGHGLEQTALSLFEAGVTNFAVATLDEAVQLRNLLPSTDILILGMTSPKEALTLSRLRLIQSVFSPTYTKALAIAAGKAGVNIQVEIKIDTGMNRMGYAYLDTIHLKEIFSYAYLHVHGIYSHLSVADSLDPIDVEMTNVQVSRFNQCLAQLKDYPYGKTHLQNSGGIINHSHLIYDFVRPGIMLFGIPSGEVKEIGLKPVLELKARISMIKTVPMNEWVGYGRTCKFATSRRIATVSIGYADGYPRAVSGKRAPILINGHFAKQVGNVCMDQLMIDITDIDGIKSGDQVVLIGTSHDKAISMDTIATLAQTITNDLACSLSLRVSRYYQSTSSKRDVEPVV</sequence>
<dbReference type="PROSITE" id="PS00395">
    <property type="entry name" value="ALANINE_RACEMASE"/>
    <property type="match status" value="1"/>
</dbReference>
<comment type="cofactor">
    <cofactor evidence="1 4">
        <name>pyridoxal 5'-phosphate</name>
        <dbReference type="ChEBI" id="CHEBI:597326"/>
    </cofactor>
</comment>
<feature type="binding site" evidence="4">
    <location>
        <position position="135"/>
    </location>
    <ligand>
        <name>substrate</name>
    </ligand>
</feature>
<evidence type="ECO:0000256" key="4">
    <source>
        <dbReference type="HAMAP-Rule" id="MF_01201"/>
    </source>
</evidence>
<dbReference type="PANTHER" id="PTHR30511">
    <property type="entry name" value="ALANINE RACEMASE"/>
    <property type="match status" value="1"/>
</dbReference>
<dbReference type="InterPro" id="IPR029066">
    <property type="entry name" value="PLP-binding_barrel"/>
</dbReference>
<proteinExistence type="inferred from homology"/>
<name>A0ABU9VDC1_9BACI</name>
<dbReference type="InterPro" id="IPR001608">
    <property type="entry name" value="Ala_racemase_N"/>
</dbReference>
<comment type="function">
    <text evidence="4">Catalyzes the interconversion of L-alanine and D-alanine. May also act on other amino acids.</text>
</comment>
<dbReference type="InterPro" id="IPR020622">
    <property type="entry name" value="Ala_racemase_pyridoxalP-BS"/>
</dbReference>
<dbReference type="EMBL" id="JBCITK010000001">
    <property type="protein sequence ID" value="MEN0641894.1"/>
    <property type="molecule type" value="Genomic_DNA"/>
</dbReference>
<dbReference type="InterPro" id="IPR009006">
    <property type="entry name" value="Ala_racemase/Decarboxylase_C"/>
</dbReference>
<dbReference type="PRINTS" id="PR00992">
    <property type="entry name" value="ALARACEMASE"/>
</dbReference>
<feature type="active site" description="Proton acceptor; specific for L-alanine" evidence="4">
    <location>
        <position position="262"/>
    </location>
</feature>
<comment type="caution">
    <text evidence="6">The sequence shown here is derived from an EMBL/GenBank/DDBJ whole genome shotgun (WGS) entry which is preliminary data.</text>
</comment>
<comment type="pathway">
    <text evidence="4">Amino-acid biosynthesis; D-alanine biosynthesis; D-alanine from L-alanine: step 1/1.</text>
</comment>
<feature type="modified residue" description="N6-(pyridoxal phosphate)lysine" evidence="4">
    <location>
        <position position="37"/>
    </location>
</feature>
<organism evidence="6 7">
    <name type="scientific">Alkalicoccobacillus gibsonii</name>
    <dbReference type="NCBI Taxonomy" id="79881"/>
    <lineage>
        <taxon>Bacteria</taxon>
        <taxon>Bacillati</taxon>
        <taxon>Bacillota</taxon>
        <taxon>Bacilli</taxon>
        <taxon>Bacillales</taxon>
        <taxon>Bacillaceae</taxon>
        <taxon>Alkalicoccobacillus</taxon>
    </lineage>
</organism>
<dbReference type="SUPFAM" id="SSF50621">
    <property type="entry name" value="Alanine racemase C-terminal domain-like"/>
    <property type="match status" value="1"/>
</dbReference>
<dbReference type="CDD" id="cd00430">
    <property type="entry name" value="PLPDE_III_AR"/>
    <property type="match status" value="1"/>
</dbReference>
<dbReference type="InterPro" id="IPR000821">
    <property type="entry name" value="Ala_racemase"/>
</dbReference>
<protein>
    <recommendedName>
        <fullName evidence="4">Alanine racemase</fullName>
        <ecNumber evidence="4">5.1.1.1</ecNumber>
    </recommendedName>
</protein>
<feature type="domain" description="Alanine racemase C-terminal" evidence="5">
    <location>
        <begin position="241"/>
        <end position="370"/>
    </location>
</feature>
<keyword evidence="7" id="KW-1185">Reference proteome</keyword>
<dbReference type="GO" id="GO:0008784">
    <property type="term" value="F:alanine racemase activity"/>
    <property type="evidence" value="ECO:0007669"/>
    <property type="project" value="UniProtKB-EC"/>
</dbReference>
<dbReference type="Pfam" id="PF01168">
    <property type="entry name" value="Ala_racemase_N"/>
    <property type="match status" value="1"/>
</dbReference>
<evidence type="ECO:0000313" key="7">
    <source>
        <dbReference type="Proteomes" id="UP001418796"/>
    </source>
</evidence>
<reference evidence="6 7" key="1">
    <citation type="submission" date="2024-03" db="EMBL/GenBank/DDBJ databases">
        <title>Bacilli Hybrid Assemblies.</title>
        <authorList>
            <person name="Kovac J."/>
        </authorList>
    </citation>
    <scope>NUCLEOTIDE SEQUENCE [LARGE SCALE GENOMIC DNA]</scope>
    <source>
        <strain evidence="6 7">FSL R7-0666</strain>
    </source>
</reference>
<dbReference type="SUPFAM" id="SSF51419">
    <property type="entry name" value="PLP-binding barrel"/>
    <property type="match status" value="1"/>
</dbReference>
<evidence type="ECO:0000313" key="6">
    <source>
        <dbReference type="EMBL" id="MEN0641894.1"/>
    </source>
</evidence>
<keyword evidence="3 4" id="KW-0413">Isomerase</keyword>
<evidence type="ECO:0000256" key="3">
    <source>
        <dbReference type="ARBA" id="ARBA00023235"/>
    </source>
</evidence>
<comment type="similarity">
    <text evidence="4">Belongs to the alanine racemase family.</text>
</comment>
<dbReference type="Proteomes" id="UP001418796">
    <property type="component" value="Unassembled WGS sequence"/>
</dbReference>
<feature type="active site" description="Proton acceptor; specific for D-alanine" evidence="4">
    <location>
        <position position="37"/>
    </location>
</feature>
<dbReference type="InterPro" id="IPR011079">
    <property type="entry name" value="Ala_racemase_C"/>
</dbReference>
<dbReference type="PANTHER" id="PTHR30511:SF0">
    <property type="entry name" value="ALANINE RACEMASE, CATABOLIC-RELATED"/>
    <property type="match status" value="1"/>
</dbReference>
<dbReference type="HAMAP" id="MF_01201">
    <property type="entry name" value="Ala_racemase"/>
    <property type="match status" value="1"/>
</dbReference>
<keyword evidence="2 4" id="KW-0663">Pyridoxal phosphate</keyword>
<comment type="catalytic activity">
    <reaction evidence="4">
        <text>L-alanine = D-alanine</text>
        <dbReference type="Rhea" id="RHEA:20249"/>
        <dbReference type="ChEBI" id="CHEBI:57416"/>
        <dbReference type="ChEBI" id="CHEBI:57972"/>
        <dbReference type="EC" id="5.1.1.1"/>
    </reaction>
</comment>
<feature type="binding site" evidence="4">
    <location>
        <position position="311"/>
    </location>
    <ligand>
        <name>substrate</name>
    </ligand>
</feature>
<gene>
    <name evidence="6" type="primary">alr</name>
    <name evidence="6" type="ORF">MKY91_01805</name>
</gene>
<dbReference type="NCBIfam" id="TIGR00492">
    <property type="entry name" value="alr"/>
    <property type="match status" value="1"/>
</dbReference>
<dbReference type="EC" id="5.1.1.1" evidence="4"/>
<dbReference type="Gene3D" id="2.40.37.10">
    <property type="entry name" value="Lyase, Ornithine Decarboxylase, Chain A, domain 1"/>
    <property type="match status" value="1"/>
</dbReference>
<evidence type="ECO:0000256" key="2">
    <source>
        <dbReference type="ARBA" id="ARBA00022898"/>
    </source>
</evidence>
<accession>A0ABU9VDC1</accession>
<dbReference type="Pfam" id="PF00842">
    <property type="entry name" value="Ala_racemase_C"/>
    <property type="match status" value="1"/>
</dbReference>